<dbReference type="GeneID" id="31007109"/>
<dbReference type="CDD" id="cd00448">
    <property type="entry name" value="YjgF_YER057c_UK114_family"/>
    <property type="match status" value="1"/>
</dbReference>
<proteinExistence type="predicted"/>
<keyword evidence="2" id="KW-1185">Reference proteome</keyword>
<dbReference type="OrthoDB" id="309640at2759"/>
<organism evidence="1 2">
    <name type="scientific">Talaromyces atroroseus</name>
    <dbReference type="NCBI Taxonomy" id="1441469"/>
    <lineage>
        <taxon>Eukaryota</taxon>
        <taxon>Fungi</taxon>
        <taxon>Dikarya</taxon>
        <taxon>Ascomycota</taxon>
        <taxon>Pezizomycotina</taxon>
        <taxon>Eurotiomycetes</taxon>
        <taxon>Eurotiomycetidae</taxon>
        <taxon>Eurotiales</taxon>
        <taxon>Trichocomaceae</taxon>
        <taxon>Talaromyces</taxon>
        <taxon>Talaromyces sect. Trachyspermi</taxon>
    </lineage>
</organism>
<protein>
    <recommendedName>
        <fullName evidence="3">YjgF-like protein</fullName>
    </recommendedName>
</protein>
<name>A0A225AIQ8_TALAT</name>
<dbReference type="InterPro" id="IPR035959">
    <property type="entry name" value="RutC-like_sf"/>
</dbReference>
<dbReference type="Pfam" id="PF01042">
    <property type="entry name" value="Ribonuc_L-PSP"/>
    <property type="match status" value="1"/>
</dbReference>
<dbReference type="SUPFAM" id="SSF55298">
    <property type="entry name" value="YjgF-like"/>
    <property type="match status" value="1"/>
</dbReference>
<gene>
    <name evidence="1" type="ORF">UA08_07353</name>
</gene>
<dbReference type="AlphaFoldDB" id="A0A225AIQ8"/>
<accession>A0A225AIQ8</accession>
<evidence type="ECO:0000313" key="2">
    <source>
        <dbReference type="Proteomes" id="UP000214365"/>
    </source>
</evidence>
<dbReference type="EMBL" id="LFMY01000012">
    <property type="protein sequence ID" value="OKL57038.1"/>
    <property type="molecule type" value="Genomic_DNA"/>
</dbReference>
<dbReference type="RefSeq" id="XP_020117159.1">
    <property type="nucleotide sequence ID" value="XM_020262634.1"/>
</dbReference>
<evidence type="ECO:0008006" key="3">
    <source>
        <dbReference type="Google" id="ProtNLM"/>
    </source>
</evidence>
<dbReference type="InterPro" id="IPR006175">
    <property type="entry name" value="YjgF/YER057c/UK114"/>
</dbReference>
<dbReference type="Proteomes" id="UP000214365">
    <property type="component" value="Unassembled WGS sequence"/>
</dbReference>
<comment type="caution">
    <text evidence="1">The sequence shown here is derived from an EMBL/GenBank/DDBJ whole genome shotgun (WGS) entry which is preliminary data.</text>
</comment>
<dbReference type="STRING" id="1441469.A0A225AIQ8"/>
<evidence type="ECO:0000313" key="1">
    <source>
        <dbReference type="EMBL" id="OKL57038.1"/>
    </source>
</evidence>
<dbReference type="Gene3D" id="3.30.1330.40">
    <property type="entry name" value="RutC-like"/>
    <property type="match status" value="1"/>
</dbReference>
<sequence>MSPPVITTLDRTDAPPATSTFSSLSVTAIPSVNPSVYLLQTAGQVGTPPPTTPPSPIPTSFREQAENAFANVAACLALKSATPRDITKISIFVVDLEPSMRGALIEVIQNFFRGEGDDAPHKPPSSLIGVARLASSEFLIEVEATAVVAVA</sequence>
<reference evidence="1 2" key="1">
    <citation type="submission" date="2015-06" db="EMBL/GenBank/DDBJ databases">
        <title>Talaromyces atroroseus IBT 11181 draft genome.</title>
        <authorList>
            <person name="Rasmussen K.B."/>
            <person name="Rasmussen S."/>
            <person name="Petersen B."/>
            <person name="Sicheritz-Ponten T."/>
            <person name="Mortensen U.H."/>
            <person name="Thrane U."/>
        </authorList>
    </citation>
    <scope>NUCLEOTIDE SEQUENCE [LARGE SCALE GENOMIC DNA]</scope>
    <source>
        <strain evidence="1 2">IBT 11181</strain>
    </source>
</reference>